<keyword evidence="3" id="KW-1185">Reference proteome</keyword>
<evidence type="ECO:0000256" key="1">
    <source>
        <dbReference type="SAM" id="MobiDB-lite"/>
    </source>
</evidence>
<feature type="compositionally biased region" description="Polar residues" evidence="1">
    <location>
        <begin position="28"/>
        <end position="55"/>
    </location>
</feature>
<dbReference type="EMBL" id="CP147711">
    <property type="protein sequence ID" value="WXC77339.1"/>
    <property type="molecule type" value="Genomic_DNA"/>
</dbReference>
<dbReference type="Proteomes" id="UP001432046">
    <property type="component" value="Chromosome"/>
</dbReference>
<gene>
    <name evidence="2" type="ORF">WDK88_28330</name>
</gene>
<reference evidence="2" key="1">
    <citation type="journal article" date="2021" name="Int. J. Syst. Evol. Microbiol.">
        <title>Bradyrhizobium septentrionale sp. nov. (sv. septentrionale) and Bradyrhizobium quebecense sp. nov. (sv. septentrionale) associated with legumes native to Canada possess rearranged symbiosis genes and numerous insertion sequences.</title>
        <authorList>
            <person name="Bromfield E.S.P."/>
            <person name="Cloutier S."/>
        </authorList>
    </citation>
    <scope>NUCLEOTIDE SEQUENCE</scope>
    <source>
        <strain evidence="2">5S5</strain>
    </source>
</reference>
<sequence length="65" mass="6990">MAGRLVQLEQMVQLFGVVDLAAHKRAATQPSTITEMRSQSSINSTRSDDTTSTAVPSRAACRITP</sequence>
<reference evidence="2" key="2">
    <citation type="submission" date="2024-03" db="EMBL/GenBank/DDBJ databases">
        <authorList>
            <person name="Bromfield E.S.P."/>
            <person name="Cloutier S."/>
        </authorList>
    </citation>
    <scope>NUCLEOTIDE SEQUENCE</scope>
    <source>
        <strain evidence="2">5S5</strain>
    </source>
</reference>
<accession>A0ABZ2NR96</accession>
<name>A0ABZ2NR96_9BRAD</name>
<evidence type="ECO:0000313" key="3">
    <source>
        <dbReference type="Proteomes" id="UP001432046"/>
    </source>
</evidence>
<protein>
    <submittedName>
        <fullName evidence="2">Uncharacterized protein</fullName>
    </submittedName>
</protein>
<evidence type="ECO:0000313" key="2">
    <source>
        <dbReference type="EMBL" id="WXC77339.1"/>
    </source>
</evidence>
<organism evidence="2 3">
    <name type="scientific">Bradyrhizobium septentrionale</name>
    <dbReference type="NCBI Taxonomy" id="1404411"/>
    <lineage>
        <taxon>Bacteria</taxon>
        <taxon>Pseudomonadati</taxon>
        <taxon>Pseudomonadota</taxon>
        <taxon>Alphaproteobacteria</taxon>
        <taxon>Hyphomicrobiales</taxon>
        <taxon>Nitrobacteraceae</taxon>
        <taxon>Bradyrhizobium</taxon>
    </lineage>
</organism>
<dbReference type="RefSeq" id="WP_338824301.1">
    <property type="nucleotide sequence ID" value="NZ_CP147708.1"/>
</dbReference>
<feature type="region of interest" description="Disordered" evidence="1">
    <location>
        <begin position="26"/>
        <end position="65"/>
    </location>
</feature>
<proteinExistence type="predicted"/>